<reference evidence="2 3" key="1">
    <citation type="submission" date="2015-11" db="EMBL/GenBank/DDBJ databases">
        <title>Draft Genome Sequence of the Strain BR 10303 (Bradyrhizobium sp.) isolated from nodules of Centrolobium paraense.</title>
        <authorList>
            <person name="Zelli J.E."/>
            <person name="Simoes-Araujo J.L."/>
            <person name="Barauna A.C."/>
            <person name="Silva K."/>
        </authorList>
    </citation>
    <scope>NUCLEOTIDE SEQUENCE [LARGE SCALE GENOMIC DNA]</scope>
    <source>
        <strain evidence="2 3">BR 10303</strain>
    </source>
</reference>
<dbReference type="RefSeq" id="WP_066499630.1">
    <property type="nucleotide sequence ID" value="NZ_LNCU01000011.1"/>
</dbReference>
<evidence type="ECO:0000313" key="2">
    <source>
        <dbReference type="EMBL" id="KWV60848.1"/>
    </source>
</evidence>
<dbReference type="AlphaFoldDB" id="A0A109K5A5"/>
<comment type="caution">
    <text evidence="2">The sequence shown here is derived from an EMBL/GenBank/DDBJ whole genome shotgun (WGS) entry which is preliminary data.</text>
</comment>
<protein>
    <submittedName>
        <fullName evidence="2">Uncharacterized protein</fullName>
    </submittedName>
</protein>
<evidence type="ECO:0000256" key="1">
    <source>
        <dbReference type="SAM" id="Phobius"/>
    </source>
</evidence>
<keyword evidence="1" id="KW-0812">Transmembrane</keyword>
<organism evidence="2 3">
    <name type="scientific">Bradyrhizobium macuxiense</name>
    <dbReference type="NCBI Taxonomy" id="1755647"/>
    <lineage>
        <taxon>Bacteria</taxon>
        <taxon>Pseudomonadati</taxon>
        <taxon>Pseudomonadota</taxon>
        <taxon>Alphaproteobacteria</taxon>
        <taxon>Hyphomicrobiales</taxon>
        <taxon>Nitrobacteraceae</taxon>
        <taxon>Bradyrhizobium</taxon>
    </lineage>
</organism>
<keyword evidence="1" id="KW-0472">Membrane</keyword>
<evidence type="ECO:0000313" key="3">
    <source>
        <dbReference type="Proteomes" id="UP000057737"/>
    </source>
</evidence>
<sequence length="116" mass="12200">MTAEDDPTDEISELEERIEDLAEIAERCRRIILGSKVAIAGGFVLLVAALLGLLGDSPAVALGSIALILIGIVSLGSNVSTLRQTEGAISSAEARRARLIGNIDLRVVHDAPLKLM</sequence>
<feature type="transmembrane region" description="Helical" evidence="1">
    <location>
        <begin position="37"/>
        <end position="54"/>
    </location>
</feature>
<accession>A0A109K5A5</accession>
<keyword evidence="3" id="KW-1185">Reference proteome</keyword>
<name>A0A109K5A5_9BRAD</name>
<proteinExistence type="predicted"/>
<dbReference type="Proteomes" id="UP000057737">
    <property type="component" value="Unassembled WGS sequence"/>
</dbReference>
<gene>
    <name evidence="2" type="ORF">AS156_27535</name>
</gene>
<feature type="transmembrane region" description="Helical" evidence="1">
    <location>
        <begin position="60"/>
        <end position="79"/>
    </location>
</feature>
<dbReference type="OrthoDB" id="8255940at2"/>
<dbReference type="EMBL" id="LNCU01000011">
    <property type="protein sequence ID" value="KWV60848.1"/>
    <property type="molecule type" value="Genomic_DNA"/>
</dbReference>
<keyword evidence="1" id="KW-1133">Transmembrane helix</keyword>
<dbReference type="Gene3D" id="1.20.1170.10">
    <property type="match status" value="1"/>
</dbReference>